<dbReference type="AlphaFoldDB" id="A0A382SG37"/>
<protein>
    <recommendedName>
        <fullName evidence="1">SnoaL-like domain-containing protein</fullName>
    </recommendedName>
</protein>
<dbReference type="Gene3D" id="3.10.450.50">
    <property type="match status" value="1"/>
</dbReference>
<evidence type="ECO:0000313" key="2">
    <source>
        <dbReference type="EMBL" id="SVD08167.1"/>
    </source>
</evidence>
<dbReference type="InterPro" id="IPR037401">
    <property type="entry name" value="SnoaL-like"/>
</dbReference>
<dbReference type="SUPFAM" id="SSF54427">
    <property type="entry name" value="NTF2-like"/>
    <property type="match status" value="1"/>
</dbReference>
<dbReference type="Pfam" id="PF12680">
    <property type="entry name" value="SnoaL_2"/>
    <property type="match status" value="1"/>
</dbReference>
<feature type="domain" description="SnoaL-like" evidence="1">
    <location>
        <begin position="10"/>
        <end position="112"/>
    </location>
</feature>
<dbReference type="InterPro" id="IPR032710">
    <property type="entry name" value="NTF2-like_dom_sf"/>
</dbReference>
<reference evidence="2" key="1">
    <citation type="submission" date="2018-05" db="EMBL/GenBank/DDBJ databases">
        <authorList>
            <person name="Lanie J.A."/>
            <person name="Ng W.-L."/>
            <person name="Kazmierczak K.M."/>
            <person name="Andrzejewski T.M."/>
            <person name="Davidsen T.M."/>
            <person name="Wayne K.J."/>
            <person name="Tettelin H."/>
            <person name="Glass J.I."/>
            <person name="Rusch D."/>
            <person name="Podicherti R."/>
            <person name="Tsui H.-C.T."/>
            <person name="Winkler M.E."/>
        </authorList>
    </citation>
    <scope>NUCLEOTIDE SEQUENCE</scope>
</reference>
<gene>
    <name evidence="2" type="ORF">METZ01_LOCUS361021</name>
</gene>
<dbReference type="EMBL" id="UINC01128426">
    <property type="protein sequence ID" value="SVD08167.1"/>
    <property type="molecule type" value="Genomic_DNA"/>
</dbReference>
<organism evidence="2">
    <name type="scientific">marine metagenome</name>
    <dbReference type="NCBI Taxonomy" id="408172"/>
    <lineage>
        <taxon>unclassified sequences</taxon>
        <taxon>metagenomes</taxon>
        <taxon>ecological metagenomes</taxon>
    </lineage>
</organism>
<proteinExistence type="predicted"/>
<evidence type="ECO:0000259" key="1">
    <source>
        <dbReference type="Pfam" id="PF12680"/>
    </source>
</evidence>
<accession>A0A382SG37</accession>
<name>A0A382SG37_9ZZZZ</name>
<sequence>MSDTDLQRYAEFFERLSSGRLNQLASVMTEDIRFVDPFNDVNGLKQVEKIFRNMFGSLNNPTFTVTHSAMAGNLEPRGLIRWELHSVVKGLPYIIVGMSEVCFADDGRVKSHVDHWDAAKQFYEHLPIVGWLLRMIRVRMMG</sequence>